<dbReference type="EMBL" id="BAAAYL010000001">
    <property type="protein sequence ID" value="GAA3373512.1"/>
    <property type="molecule type" value="Genomic_DNA"/>
</dbReference>
<dbReference type="Proteomes" id="UP001499990">
    <property type="component" value="Unassembled WGS sequence"/>
</dbReference>
<organism evidence="2 3">
    <name type="scientific">Streptomyces sannanensis</name>
    <dbReference type="NCBI Taxonomy" id="285536"/>
    <lineage>
        <taxon>Bacteria</taxon>
        <taxon>Bacillati</taxon>
        <taxon>Actinomycetota</taxon>
        <taxon>Actinomycetes</taxon>
        <taxon>Kitasatosporales</taxon>
        <taxon>Streptomycetaceae</taxon>
        <taxon>Streptomyces</taxon>
    </lineage>
</organism>
<reference evidence="3" key="1">
    <citation type="journal article" date="2019" name="Int. J. Syst. Evol. Microbiol.">
        <title>The Global Catalogue of Microorganisms (GCM) 10K type strain sequencing project: providing services to taxonomists for standard genome sequencing and annotation.</title>
        <authorList>
            <consortium name="The Broad Institute Genomics Platform"/>
            <consortium name="The Broad Institute Genome Sequencing Center for Infectious Disease"/>
            <person name="Wu L."/>
            <person name="Ma J."/>
        </authorList>
    </citation>
    <scope>NUCLEOTIDE SEQUENCE [LARGE SCALE GENOMIC DNA]</scope>
    <source>
        <strain evidence="3">JCM 9651</strain>
    </source>
</reference>
<evidence type="ECO:0000313" key="2">
    <source>
        <dbReference type="EMBL" id="GAA3373512.1"/>
    </source>
</evidence>
<sequence>MQLARGQTVDPDVAREVAVRGDDRPPDPPSVVEPRVSGHLNHHLGRTVGSRPDDSAAADDIADLHTVTDLRPAGQHQPGRARGIGTGSGQTTDDGGTGGAGGEEAAATQKTGGRQILMCGHTEDHSGIF</sequence>
<accession>A0ABP6SCM2</accession>
<feature type="compositionally biased region" description="Basic and acidic residues" evidence="1">
    <location>
        <begin position="12"/>
        <end position="26"/>
    </location>
</feature>
<protein>
    <submittedName>
        <fullName evidence="2">Uncharacterized protein</fullName>
    </submittedName>
</protein>
<comment type="caution">
    <text evidence="2">The sequence shown here is derived from an EMBL/GenBank/DDBJ whole genome shotgun (WGS) entry which is preliminary data.</text>
</comment>
<gene>
    <name evidence="2" type="ORF">GCM10020367_33720</name>
</gene>
<evidence type="ECO:0000256" key="1">
    <source>
        <dbReference type="SAM" id="MobiDB-lite"/>
    </source>
</evidence>
<proteinExistence type="predicted"/>
<keyword evidence="3" id="KW-1185">Reference proteome</keyword>
<feature type="region of interest" description="Disordered" evidence="1">
    <location>
        <begin position="1"/>
        <end position="129"/>
    </location>
</feature>
<evidence type="ECO:0000313" key="3">
    <source>
        <dbReference type="Proteomes" id="UP001499990"/>
    </source>
</evidence>
<name>A0ABP6SCM2_9ACTN</name>
<feature type="compositionally biased region" description="Low complexity" evidence="1">
    <location>
        <begin position="103"/>
        <end position="113"/>
    </location>
</feature>